<protein>
    <recommendedName>
        <fullName evidence="2">RBR-type E3 ubiquitin transferase</fullName>
        <ecNumber evidence="2">2.3.2.31</ecNumber>
    </recommendedName>
</protein>
<feature type="compositionally biased region" description="Polar residues" evidence="9">
    <location>
        <begin position="342"/>
        <end position="362"/>
    </location>
</feature>
<evidence type="ECO:0000256" key="9">
    <source>
        <dbReference type="SAM" id="MobiDB-lite"/>
    </source>
</evidence>
<dbReference type="GO" id="GO:0061630">
    <property type="term" value="F:ubiquitin protein ligase activity"/>
    <property type="evidence" value="ECO:0007669"/>
    <property type="project" value="UniProtKB-EC"/>
</dbReference>
<keyword evidence="12" id="KW-1185">Reference proteome</keyword>
<dbReference type="Gene3D" id="1.20.120.1750">
    <property type="match status" value="1"/>
</dbReference>
<keyword evidence="8" id="KW-0862">Zinc</keyword>
<dbReference type="InterPro" id="IPR044066">
    <property type="entry name" value="TRIAD_supradom"/>
</dbReference>
<accession>A0A9P4UR44</accession>
<organism evidence="11 12">
    <name type="scientific">Polychaeton citri CBS 116435</name>
    <dbReference type="NCBI Taxonomy" id="1314669"/>
    <lineage>
        <taxon>Eukaryota</taxon>
        <taxon>Fungi</taxon>
        <taxon>Dikarya</taxon>
        <taxon>Ascomycota</taxon>
        <taxon>Pezizomycotina</taxon>
        <taxon>Dothideomycetes</taxon>
        <taxon>Dothideomycetidae</taxon>
        <taxon>Capnodiales</taxon>
        <taxon>Capnodiaceae</taxon>
        <taxon>Polychaeton</taxon>
    </lineage>
</organism>
<dbReference type="PANTHER" id="PTHR11685">
    <property type="entry name" value="RBR FAMILY RING FINGER AND IBR DOMAIN-CONTAINING"/>
    <property type="match status" value="1"/>
</dbReference>
<comment type="catalytic activity">
    <reaction evidence="1">
        <text>[E2 ubiquitin-conjugating enzyme]-S-ubiquitinyl-L-cysteine + [acceptor protein]-L-lysine = [E2 ubiquitin-conjugating enzyme]-L-cysteine + [acceptor protein]-N(6)-ubiquitinyl-L-lysine.</text>
        <dbReference type="EC" id="2.3.2.31"/>
    </reaction>
</comment>
<dbReference type="InterPro" id="IPR002867">
    <property type="entry name" value="IBR_dom"/>
</dbReference>
<dbReference type="Proteomes" id="UP000799441">
    <property type="component" value="Unassembled WGS sequence"/>
</dbReference>
<keyword evidence="7" id="KW-0833">Ubl conjugation pathway</keyword>
<evidence type="ECO:0000256" key="7">
    <source>
        <dbReference type="ARBA" id="ARBA00022786"/>
    </source>
</evidence>
<comment type="caution">
    <text evidence="11">The sequence shown here is derived from an EMBL/GenBank/DDBJ whole genome shotgun (WGS) entry which is preliminary data.</text>
</comment>
<feature type="compositionally biased region" description="Basic and acidic residues" evidence="9">
    <location>
        <begin position="436"/>
        <end position="453"/>
    </location>
</feature>
<dbReference type="PROSITE" id="PS51873">
    <property type="entry name" value="TRIAD"/>
    <property type="match status" value="1"/>
</dbReference>
<keyword evidence="5" id="KW-0677">Repeat</keyword>
<dbReference type="GO" id="GO:0016567">
    <property type="term" value="P:protein ubiquitination"/>
    <property type="evidence" value="ECO:0007669"/>
    <property type="project" value="InterPro"/>
</dbReference>
<evidence type="ECO:0000259" key="10">
    <source>
        <dbReference type="PROSITE" id="PS51873"/>
    </source>
</evidence>
<dbReference type="SUPFAM" id="SSF57850">
    <property type="entry name" value="RING/U-box"/>
    <property type="match status" value="1"/>
</dbReference>
<dbReference type="EMBL" id="MU003768">
    <property type="protein sequence ID" value="KAF2725217.1"/>
    <property type="molecule type" value="Genomic_DNA"/>
</dbReference>
<evidence type="ECO:0000256" key="5">
    <source>
        <dbReference type="ARBA" id="ARBA00022737"/>
    </source>
</evidence>
<evidence type="ECO:0000256" key="3">
    <source>
        <dbReference type="ARBA" id="ARBA00022679"/>
    </source>
</evidence>
<dbReference type="OrthoDB" id="10009520at2759"/>
<feature type="domain" description="RING-type" evidence="10">
    <location>
        <begin position="7"/>
        <end position="250"/>
    </location>
</feature>
<dbReference type="AlphaFoldDB" id="A0A9P4UR44"/>
<feature type="compositionally biased region" description="Basic residues" evidence="9">
    <location>
        <begin position="311"/>
        <end position="331"/>
    </location>
</feature>
<evidence type="ECO:0000256" key="4">
    <source>
        <dbReference type="ARBA" id="ARBA00022723"/>
    </source>
</evidence>
<evidence type="ECO:0000313" key="12">
    <source>
        <dbReference type="Proteomes" id="UP000799441"/>
    </source>
</evidence>
<dbReference type="Pfam" id="PF01485">
    <property type="entry name" value="IBR"/>
    <property type="match status" value="1"/>
</dbReference>
<evidence type="ECO:0000256" key="1">
    <source>
        <dbReference type="ARBA" id="ARBA00001798"/>
    </source>
</evidence>
<evidence type="ECO:0000256" key="2">
    <source>
        <dbReference type="ARBA" id="ARBA00012251"/>
    </source>
</evidence>
<evidence type="ECO:0000256" key="8">
    <source>
        <dbReference type="ARBA" id="ARBA00022833"/>
    </source>
</evidence>
<name>A0A9P4UR44_9PEZI</name>
<feature type="region of interest" description="Disordered" evidence="9">
    <location>
        <begin position="427"/>
        <end position="459"/>
    </location>
</feature>
<dbReference type="CDD" id="cd20336">
    <property type="entry name" value="Rcat_RBR"/>
    <property type="match status" value="1"/>
</dbReference>
<gene>
    <name evidence="11" type="ORF">K431DRAFT_99046</name>
</gene>
<evidence type="ECO:0000313" key="11">
    <source>
        <dbReference type="EMBL" id="KAF2725217.1"/>
    </source>
</evidence>
<evidence type="ECO:0000256" key="6">
    <source>
        <dbReference type="ARBA" id="ARBA00022771"/>
    </source>
</evidence>
<dbReference type="GO" id="GO:0008270">
    <property type="term" value="F:zinc ion binding"/>
    <property type="evidence" value="ECO:0007669"/>
    <property type="project" value="UniProtKB-KW"/>
</dbReference>
<dbReference type="EC" id="2.3.2.31" evidence="2"/>
<reference evidence="11" key="1">
    <citation type="journal article" date="2020" name="Stud. Mycol.">
        <title>101 Dothideomycetes genomes: a test case for predicting lifestyles and emergence of pathogens.</title>
        <authorList>
            <person name="Haridas S."/>
            <person name="Albert R."/>
            <person name="Binder M."/>
            <person name="Bloem J."/>
            <person name="Labutti K."/>
            <person name="Salamov A."/>
            <person name="Andreopoulos B."/>
            <person name="Baker S."/>
            <person name="Barry K."/>
            <person name="Bills G."/>
            <person name="Bluhm B."/>
            <person name="Cannon C."/>
            <person name="Castanera R."/>
            <person name="Culley D."/>
            <person name="Daum C."/>
            <person name="Ezra D."/>
            <person name="Gonzalez J."/>
            <person name="Henrissat B."/>
            <person name="Kuo A."/>
            <person name="Liang C."/>
            <person name="Lipzen A."/>
            <person name="Lutzoni F."/>
            <person name="Magnuson J."/>
            <person name="Mondo S."/>
            <person name="Nolan M."/>
            <person name="Ohm R."/>
            <person name="Pangilinan J."/>
            <person name="Park H.-J."/>
            <person name="Ramirez L."/>
            <person name="Alfaro M."/>
            <person name="Sun H."/>
            <person name="Tritt A."/>
            <person name="Yoshinaga Y."/>
            <person name="Zwiers L.-H."/>
            <person name="Turgeon B."/>
            <person name="Goodwin S."/>
            <person name="Spatafora J."/>
            <person name="Crous P."/>
            <person name="Grigoriev I."/>
        </authorList>
    </citation>
    <scope>NUCLEOTIDE SEQUENCE</scope>
    <source>
        <strain evidence="11">CBS 116435</strain>
    </source>
</reference>
<keyword evidence="6" id="KW-0863">Zinc-finger</keyword>
<sequence>MPPLPLSPLACTICIEDIAEVGATGPIIIDDSPVCRFCLARLFEFSIANESSFPPRWGDHILNPYDYLRYQAFNTLFLKRFEEKATEFSCPAGERVYCTVPQSPDPGFAGDECQYFIGRLKSKKTFTICGRCKTYTCLKCKSVITDRQSHSGCLEQEELDKHHPHCVKRPASSEMETEELETAFQGLQRGKDYQICPNAHCSIRVELAEACNHLTCPSCKTEFCFLCGCRAVMGKGHWAANVKRACPLYGRPRKGNAISEGAGQARRMEDDDEEGVLDDFGRWQFGLLLQEINAAYGEHVMSPPHPMVGKNRTKWKRGGGRGPVLRRRRSVPRMQPREIQGHPSTRLHSASRQSLLPNSSPTRGHIAHESVPDQFKTHQSQFTYPQSNVQQENYPLVRIHDWLQEQSFDPQSPSLESMTRQVSKMSYKGNLQGKDQPTRHGTERNSRKTEEPCSSRWHHHREYHQQSMPKEGYNYATVEHRGKQASRLRDLGATGVVSSGMSSRMYCQNADPQKISPSALTSSSLAKGGRGLEEPVKLSGKLCRLNRLFRGESRLV</sequence>
<dbReference type="InterPro" id="IPR031127">
    <property type="entry name" value="E3_UB_ligase_RBR"/>
</dbReference>
<proteinExistence type="predicted"/>
<keyword evidence="4" id="KW-0479">Metal-binding</keyword>
<feature type="region of interest" description="Disordered" evidence="9">
    <location>
        <begin position="303"/>
        <end position="367"/>
    </location>
</feature>
<keyword evidence="3" id="KW-0808">Transferase</keyword>